<proteinExistence type="predicted"/>
<protein>
    <recommendedName>
        <fullName evidence="5">Tetratricopeptide repeat protein</fullName>
    </recommendedName>
</protein>
<evidence type="ECO:0008006" key="5">
    <source>
        <dbReference type="Google" id="ProtNLM"/>
    </source>
</evidence>
<feature type="compositionally biased region" description="Polar residues" evidence="1">
    <location>
        <begin position="16"/>
        <end position="34"/>
    </location>
</feature>
<dbReference type="Proteomes" id="UP001500603">
    <property type="component" value="Unassembled WGS sequence"/>
</dbReference>
<keyword evidence="4" id="KW-1185">Reference proteome</keyword>
<keyword evidence="2" id="KW-0472">Membrane</keyword>
<gene>
    <name evidence="3" type="ORF">GCM10023318_32470</name>
</gene>
<feature type="transmembrane region" description="Helical" evidence="2">
    <location>
        <begin position="193"/>
        <end position="220"/>
    </location>
</feature>
<reference evidence="4" key="1">
    <citation type="journal article" date="2019" name="Int. J. Syst. Evol. Microbiol.">
        <title>The Global Catalogue of Microorganisms (GCM) 10K type strain sequencing project: providing services to taxonomists for standard genome sequencing and annotation.</title>
        <authorList>
            <consortium name="The Broad Institute Genomics Platform"/>
            <consortium name="The Broad Institute Genome Sequencing Center for Infectious Disease"/>
            <person name="Wu L."/>
            <person name="Ma J."/>
        </authorList>
    </citation>
    <scope>NUCLEOTIDE SEQUENCE [LARGE SCALE GENOMIC DNA]</scope>
    <source>
        <strain evidence="4">JCM 18298</strain>
    </source>
</reference>
<feature type="compositionally biased region" description="Basic and acidic residues" evidence="1">
    <location>
        <begin position="1"/>
        <end position="11"/>
    </location>
</feature>
<feature type="region of interest" description="Disordered" evidence="1">
    <location>
        <begin position="1"/>
        <end position="153"/>
    </location>
</feature>
<feature type="compositionally biased region" description="Low complexity" evidence="1">
    <location>
        <begin position="53"/>
        <end position="116"/>
    </location>
</feature>
<dbReference type="EMBL" id="BAABJM010000002">
    <property type="protein sequence ID" value="GAA5055841.1"/>
    <property type="molecule type" value="Genomic_DNA"/>
</dbReference>
<evidence type="ECO:0000256" key="2">
    <source>
        <dbReference type="SAM" id="Phobius"/>
    </source>
</evidence>
<accession>A0ABP9KC58</accession>
<comment type="caution">
    <text evidence="3">The sequence shown here is derived from an EMBL/GenBank/DDBJ whole genome shotgun (WGS) entry which is preliminary data.</text>
</comment>
<keyword evidence="2" id="KW-0812">Transmembrane</keyword>
<feature type="transmembrane region" description="Helical" evidence="2">
    <location>
        <begin position="161"/>
        <end position="187"/>
    </location>
</feature>
<evidence type="ECO:0000313" key="4">
    <source>
        <dbReference type="Proteomes" id="UP001500603"/>
    </source>
</evidence>
<organism evidence="3 4">
    <name type="scientific">Nocardia callitridis</name>
    <dbReference type="NCBI Taxonomy" id="648753"/>
    <lineage>
        <taxon>Bacteria</taxon>
        <taxon>Bacillati</taxon>
        <taxon>Actinomycetota</taxon>
        <taxon>Actinomycetes</taxon>
        <taxon>Mycobacteriales</taxon>
        <taxon>Nocardiaceae</taxon>
        <taxon>Nocardia</taxon>
    </lineage>
</organism>
<evidence type="ECO:0000256" key="1">
    <source>
        <dbReference type="SAM" id="MobiDB-lite"/>
    </source>
</evidence>
<name>A0ABP9KC58_9NOCA</name>
<keyword evidence="2" id="KW-1133">Transmembrane helix</keyword>
<sequence length="311" mass="32146">MSEPNDAREPDGLNGSGDSNDTGGPSSSAAANSTGLGGSATGAESPNGVPRPSSNSKDTSSSQSALAGANEATTAGGSTNAASSGDAGSAETEGSGNPVGARAADDVSGSADAGGATNDPTGSPDTRSVGEVTRGTDTPVGGSGTDSAQAQPRQDREVLKLVAMTAVLVLVLVFYFVLLGRIAIRLITTPDVAALVIGIGVLILPLLGVWIVWATIRAALSHQRLARRMHEEGRELDTTGLPRRPSGRIEREAADALFAQVQAEWQADPDNWRVSYRLARAYDYAGDRGRARDTMRRAVALEKHEREQQGR</sequence>
<evidence type="ECO:0000313" key="3">
    <source>
        <dbReference type="EMBL" id="GAA5055841.1"/>
    </source>
</evidence>